<dbReference type="InterPro" id="IPR052026">
    <property type="entry name" value="ExeA_AAA_ATPase_DNA-bind"/>
</dbReference>
<dbReference type="EMBL" id="SMGG01000004">
    <property type="protein sequence ID" value="TCK60573.1"/>
    <property type="molecule type" value="Genomic_DNA"/>
</dbReference>
<dbReference type="GO" id="GO:0016887">
    <property type="term" value="F:ATP hydrolysis activity"/>
    <property type="evidence" value="ECO:0007669"/>
    <property type="project" value="InterPro"/>
</dbReference>
<protein>
    <submittedName>
        <fullName evidence="4">General secretion pathway protein A</fullName>
    </submittedName>
</protein>
<keyword evidence="2" id="KW-1133">Transmembrane helix</keyword>
<feature type="compositionally biased region" description="Low complexity" evidence="1">
    <location>
        <begin position="314"/>
        <end position="338"/>
    </location>
</feature>
<dbReference type="Gene3D" id="3.40.50.300">
    <property type="entry name" value="P-loop containing nucleotide triphosphate hydrolases"/>
    <property type="match status" value="1"/>
</dbReference>
<proteinExistence type="predicted"/>
<evidence type="ECO:0000313" key="4">
    <source>
        <dbReference type="EMBL" id="TCK60573.1"/>
    </source>
</evidence>
<comment type="caution">
    <text evidence="4">The sequence shown here is derived from an EMBL/GenBank/DDBJ whole genome shotgun (WGS) entry which is preliminary data.</text>
</comment>
<evidence type="ECO:0000256" key="1">
    <source>
        <dbReference type="SAM" id="MobiDB-lite"/>
    </source>
</evidence>
<dbReference type="InterPro" id="IPR049945">
    <property type="entry name" value="AAA_22"/>
</dbReference>
<feature type="region of interest" description="Disordered" evidence="1">
    <location>
        <begin position="314"/>
        <end position="356"/>
    </location>
</feature>
<dbReference type="AlphaFoldDB" id="A0A4R1K9M4"/>
<dbReference type="PANTHER" id="PTHR35894">
    <property type="entry name" value="GENERAL SECRETION PATHWAY PROTEIN A-RELATED"/>
    <property type="match status" value="1"/>
</dbReference>
<keyword evidence="2" id="KW-0812">Transmembrane</keyword>
<dbReference type="SMART" id="SM00287">
    <property type="entry name" value="SH3b"/>
    <property type="match status" value="1"/>
</dbReference>
<evidence type="ECO:0000313" key="5">
    <source>
        <dbReference type="Proteomes" id="UP000294614"/>
    </source>
</evidence>
<organism evidence="4 5">
    <name type="scientific">Seleniivibrio woodruffii</name>
    <dbReference type="NCBI Taxonomy" id="1078050"/>
    <lineage>
        <taxon>Bacteria</taxon>
        <taxon>Pseudomonadati</taxon>
        <taxon>Deferribacterota</taxon>
        <taxon>Deferribacteres</taxon>
        <taxon>Deferribacterales</taxon>
        <taxon>Geovibrionaceae</taxon>
        <taxon>Seleniivibrio</taxon>
    </lineage>
</organism>
<feature type="compositionally biased region" description="Basic and acidic residues" evidence="1">
    <location>
        <begin position="343"/>
        <end position="354"/>
    </location>
</feature>
<evidence type="ECO:0000259" key="3">
    <source>
        <dbReference type="SMART" id="SM00287"/>
    </source>
</evidence>
<evidence type="ECO:0000256" key="2">
    <source>
        <dbReference type="SAM" id="Phobius"/>
    </source>
</evidence>
<dbReference type="InterPro" id="IPR003646">
    <property type="entry name" value="SH3-like_bac-type"/>
</dbReference>
<dbReference type="SUPFAM" id="SSF52540">
    <property type="entry name" value="P-loop containing nucleoside triphosphate hydrolases"/>
    <property type="match status" value="1"/>
</dbReference>
<feature type="transmembrane region" description="Helical" evidence="2">
    <location>
        <begin position="274"/>
        <end position="293"/>
    </location>
</feature>
<dbReference type="Pfam" id="PF08239">
    <property type="entry name" value="SH3_3"/>
    <property type="match status" value="1"/>
</dbReference>
<dbReference type="Gene3D" id="2.30.30.40">
    <property type="entry name" value="SH3 Domains"/>
    <property type="match status" value="1"/>
</dbReference>
<dbReference type="OrthoDB" id="9779230at2"/>
<dbReference type="PANTHER" id="PTHR35894:SF1">
    <property type="entry name" value="PHOSPHORIBULOKINASE _ URIDINE KINASE FAMILY"/>
    <property type="match status" value="1"/>
</dbReference>
<reference evidence="4 5" key="1">
    <citation type="submission" date="2019-03" db="EMBL/GenBank/DDBJ databases">
        <title>Genomic Encyclopedia of Type Strains, Phase IV (KMG-IV): sequencing the most valuable type-strain genomes for metagenomic binning, comparative biology and taxonomic classification.</title>
        <authorList>
            <person name="Goeker M."/>
        </authorList>
    </citation>
    <scope>NUCLEOTIDE SEQUENCE [LARGE SCALE GENOMIC DNA]</scope>
    <source>
        <strain evidence="4 5">DSM 24984</strain>
    </source>
</reference>
<dbReference type="Pfam" id="PF13401">
    <property type="entry name" value="AAA_22"/>
    <property type="match status" value="1"/>
</dbReference>
<name>A0A4R1K9M4_9BACT</name>
<dbReference type="RefSeq" id="WP_132873370.1">
    <property type="nucleotide sequence ID" value="NZ_SMGG01000004.1"/>
</dbReference>
<gene>
    <name evidence="4" type="ORF">C8D98_1451</name>
</gene>
<dbReference type="InterPro" id="IPR027417">
    <property type="entry name" value="P-loop_NTPase"/>
</dbReference>
<keyword evidence="5" id="KW-1185">Reference proteome</keyword>
<sequence>MSRDFFGFKVEPFSVHPDNRYFFSSISHDRAITLLEYGINSRKGFMLLTGLKGTGKTMTCSILREGLSGVNTVVVSSGIKEPGKLLEDICSGFGLDRASSCSQSAFGCLMDFFVGEYKDGRNNLIIIDDAEGISDESLELLNSFLDIEIEQCKLVQVILCGSPALHDRLKNVSSRLGPKFTFTVELAALSLKDTADYVEHRLKKALGDEFPLFRKSSYVEIYHYTKGIPSEINRVAQKAIEIANDSKASRVNAAHVKQAAAMLYGVSRRRTVNVMPVAAVFLLMTALVVYLLMRDGRKDEVAIVEPPAVTQEQAPVVEEPAAPAEEAVQPPVAEAPAVEPEPEPVKPEPVKEEPPAAVVPAHPEFGCVTAGSGLKIRKTPSRNAASIGNAPYRSKVVLISHTDDGEWWQVRFKGVEGYMFAEFVKPTESGECR</sequence>
<dbReference type="Proteomes" id="UP000294614">
    <property type="component" value="Unassembled WGS sequence"/>
</dbReference>
<accession>A0A4R1K9M4</accession>
<feature type="domain" description="SH3b" evidence="3">
    <location>
        <begin position="363"/>
        <end position="428"/>
    </location>
</feature>
<keyword evidence="2" id="KW-0472">Membrane</keyword>